<name>A0AA45WYU9_9CLOT</name>
<dbReference type="Pfam" id="PF03746">
    <property type="entry name" value="LamB_YcsF"/>
    <property type="match status" value="1"/>
</dbReference>
<keyword evidence="2" id="KW-1185">Reference proteome</keyword>
<dbReference type="RefSeq" id="WP_283410765.1">
    <property type="nucleotide sequence ID" value="NZ_FXUF01000021.1"/>
</dbReference>
<dbReference type="NCBIfam" id="NF003816">
    <property type="entry name" value="PRK05406.1-5"/>
    <property type="match status" value="1"/>
</dbReference>
<dbReference type="InterPro" id="IPR005501">
    <property type="entry name" value="LamB/YcsF/PxpA-like"/>
</dbReference>
<dbReference type="PANTHER" id="PTHR30292">
    <property type="entry name" value="UNCHARACTERIZED PROTEIN YBGL-RELATED"/>
    <property type="match status" value="1"/>
</dbReference>
<dbReference type="InterPro" id="IPR011330">
    <property type="entry name" value="Glyco_hydro/deAcase_b/a-brl"/>
</dbReference>
<protein>
    <submittedName>
        <fullName evidence="1">UPF0271 protein</fullName>
    </submittedName>
</protein>
<dbReference type="PANTHER" id="PTHR30292:SF0">
    <property type="entry name" value="5-OXOPROLINASE SUBUNIT A"/>
    <property type="match status" value="1"/>
</dbReference>
<organism evidence="1 2">
    <name type="scientific">Anoxynatronum buryatiense</name>
    <dbReference type="NCBI Taxonomy" id="489973"/>
    <lineage>
        <taxon>Bacteria</taxon>
        <taxon>Bacillati</taxon>
        <taxon>Bacillota</taxon>
        <taxon>Clostridia</taxon>
        <taxon>Eubacteriales</taxon>
        <taxon>Clostridiaceae</taxon>
        <taxon>Anoxynatronum</taxon>
    </lineage>
</organism>
<dbReference type="SUPFAM" id="SSF88713">
    <property type="entry name" value="Glycoside hydrolase/deacetylase"/>
    <property type="match status" value="1"/>
</dbReference>
<evidence type="ECO:0000313" key="1">
    <source>
        <dbReference type="EMBL" id="SMP70729.1"/>
    </source>
</evidence>
<reference evidence="1" key="1">
    <citation type="submission" date="2017-05" db="EMBL/GenBank/DDBJ databases">
        <authorList>
            <person name="Varghese N."/>
            <person name="Submissions S."/>
        </authorList>
    </citation>
    <scope>NUCLEOTIDE SEQUENCE</scope>
    <source>
        <strain evidence="1">Su22</strain>
    </source>
</reference>
<dbReference type="AlphaFoldDB" id="A0AA45WYU9"/>
<dbReference type="Gene3D" id="3.20.20.370">
    <property type="entry name" value="Glycoside hydrolase/deacetylase"/>
    <property type="match status" value="1"/>
</dbReference>
<comment type="caution">
    <text evidence="1">The sequence shown here is derived from an EMBL/GenBank/DDBJ whole genome shotgun (WGS) entry which is preliminary data.</text>
</comment>
<dbReference type="EMBL" id="FXUF01000021">
    <property type="protein sequence ID" value="SMP70729.1"/>
    <property type="molecule type" value="Genomic_DNA"/>
</dbReference>
<dbReference type="Proteomes" id="UP001158066">
    <property type="component" value="Unassembled WGS sequence"/>
</dbReference>
<dbReference type="CDD" id="cd10787">
    <property type="entry name" value="LamB_YcsF_like"/>
    <property type="match status" value="1"/>
</dbReference>
<accession>A0AA45WYU9</accession>
<dbReference type="GO" id="GO:0005975">
    <property type="term" value="P:carbohydrate metabolic process"/>
    <property type="evidence" value="ECO:0007669"/>
    <property type="project" value="InterPro"/>
</dbReference>
<proteinExistence type="predicted"/>
<sequence>MKIDINVDMGESFGRYTLGNDEEVMQYISSANIACGFHAGDPLVLEKTIKWAKQYNVAVGAHLGLPDRQGFGRREMKITPDELRTDTLYQIGAMEAFLKIHNMEMQHVKAHGILYRMVTEYEEYIDPFYQAIREYNPDLWIMLPPSAPAFERGKELGMKLAPEILIDLSYDDEGNWVIERTKKARTPEEVAERALMVAREKKINTISGKVIEANGVTVCLHGDAPNAVEVARKVNEVLRENNVMIANLNE</sequence>
<evidence type="ECO:0000313" key="2">
    <source>
        <dbReference type="Proteomes" id="UP001158066"/>
    </source>
</evidence>
<dbReference type="NCBIfam" id="NF003814">
    <property type="entry name" value="PRK05406.1-3"/>
    <property type="match status" value="1"/>
</dbReference>
<gene>
    <name evidence="1" type="ORF">SAMN06296020_12114</name>
</gene>